<keyword evidence="2" id="KW-1185">Reference proteome</keyword>
<dbReference type="Gene3D" id="1.10.3210.10">
    <property type="entry name" value="Hypothetical protein af1432"/>
    <property type="match status" value="1"/>
</dbReference>
<gene>
    <name evidence="1" type="ORF">HGB38_18690</name>
</gene>
<dbReference type="EMBL" id="JAAXOS010000008">
    <property type="protein sequence ID" value="NKY28236.1"/>
    <property type="molecule type" value="Genomic_DNA"/>
</dbReference>
<reference evidence="1 2" key="1">
    <citation type="submission" date="2020-04" db="EMBL/GenBank/DDBJ databases">
        <title>MicrobeNet Type strains.</title>
        <authorList>
            <person name="Nicholson A.C."/>
        </authorList>
    </citation>
    <scope>NUCLEOTIDE SEQUENCE [LARGE SCALE GENOMIC DNA]</scope>
    <source>
        <strain evidence="1 2">DSM 44956</strain>
    </source>
</reference>
<dbReference type="InterPro" id="IPR050135">
    <property type="entry name" value="dGTPase-like"/>
</dbReference>
<protein>
    <submittedName>
        <fullName evidence="1">Uncharacterized protein</fullName>
    </submittedName>
</protein>
<dbReference type="Proteomes" id="UP000540698">
    <property type="component" value="Unassembled WGS sequence"/>
</dbReference>
<evidence type="ECO:0000313" key="1">
    <source>
        <dbReference type="EMBL" id="NKY28236.1"/>
    </source>
</evidence>
<evidence type="ECO:0000313" key="2">
    <source>
        <dbReference type="Proteomes" id="UP000540698"/>
    </source>
</evidence>
<sequence length="606" mass="67303">MDFASQAYPAADHSRFAHALGTMHVMRKLVTRLYDLGQLGEGELPVLRESYPSSFHGDDEADRAQLLQHMLLAGLLQDLGELPFAQVTRHICAPKFALRQEVSQKTGIPVEAIKPKDVFTLACIYSDTLLQPLNSIDLDFLTFLITGLPDISNGKLAPLRQMVDGTLDADRLDYVFRDAHHTIGTTGTIDSVIDTLHYYDATGPVMTDASPISNFLVTRARLYSTVYLSPANRFRLNVLLTALQGIRDDKESAQKIFGSNGNELALDDFLELDEVSLTSKLYQLSRTAGARRLNERSRSALEIFSGKFHEYNHFWIFPPDHSSPTEAADVPLPSELFFDTFSDQQRPIYHSGAVRIKNDSLRFAAGPVPLEQCAGPFTAMFQTPTSTLPMKDCILVFEPDVKHGKAWAEYSKALTDQRLYQVLMSNDPLTTVDFLTDTRDLPGFSGPAIFISFAGADLAVVRRIASELLRRNRRYFFYAGKFQGVGETAYHNSAQGVHMADAAMILASTNYIARYTQAPDGYIATEIFSISNRIASGSFPLVILSADSWKEVENGLPWRAAFGFDEAPFMGRPLRSASREEIVDSVDEMLRAIDRAFEDSTGSAQG</sequence>
<dbReference type="AlphaFoldDB" id="A0A7X6L5I2"/>
<dbReference type="GO" id="GO:0008832">
    <property type="term" value="F:dGTPase activity"/>
    <property type="evidence" value="ECO:0007669"/>
    <property type="project" value="TreeGrafter"/>
</dbReference>
<dbReference type="GO" id="GO:0006203">
    <property type="term" value="P:dGTP catabolic process"/>
    <property type="evidence" value="ECO:0007669"/>
    <property type="project" value="TreeGrafter"/>
</dbReference>
<dbReference type="SUPFAM" id="SSF109604">
    <property type="entry name" value="HD-domain/PDEase-like"/>
    <property type="match status" value="1"/>
</dbReference>
<name>A0A7X6L5I2_9NOCA</name>
<proteinExistence type="predicted"/>
<dbReference type="PANTHER" id="PTHR11373">
    <property type="entry name" value="DEOXYNUCLEOSIDE TRIPHOSPHATE TRIPHOSPHOHYDROLASE"/>
    <property type="match status" value="1"/>
</dbReference>
<dbReference type="RefSeq" id="WP_157113798.1">
    <property type="nucleotide sequence ID" value="NZ_JAAXOS010000008.1"/>
</dbReference>
<organism evidence="1 2">
    <name type="scientific">Nocardia gamkensis</name>
    <dbReference type="NCBI Taxonomy" id="352869"/>
    <lineage>
        <taxon>Bacteria</taxon>
        <taxon>Bacillati</taxon>
        <taxon>Actinomycetota</taxon>
        <taxon>Actinomycetes</taxon>
        <taxon>Mycobacteriales</taxon>
        <taxon>Nocardiaceae</taxon>
        <taxon>Nocardia</taxon>
    </lineage>
</organism>
<comment type="caution">
    <text evidence="1">The sequence shown here is derived from an EMBL/GenBank/DDBJ whole genome shotgun (WGS) entry which is preliminary data.</text>
</comment>
<dbReference type="PANTHER" id="PTHR11373:SF4">
    <property type="entry name" value="DEOXYNUCLEOSIDE TRIPHOSPHATE TRIPHOSPHOHYDROLASE SAMHD1"/>
    <property type="match status" value="1"/>
</dbReference>
<accession>A0A7X6L5I2</accession>